<dbReference type="RefSeq" id="WP_377097397.1">
    <property type="nucleotide sequence ID" value="NZ_JBHTHU010000001.1"/>
</dbReference>
<comment type="caution">
    <text evidence="2">The sequence shown here is derived from an EMBL/GenBank/DDBJ whole genome shotgun (WGS) entry which is preliminary data.</text>
</comment>
<feature type="transmembrane region" description="Helical" evidence="1">
    <location>
        <begin position="6"/>
        <end position="26"/>
    </location>
</feature>
<feature type="transmembrane region" description="Helical" evidence="1">
    <location>
        <begin position="62"/>
        <end position="83"/>
    </location>
</feature>
<dbReference type="Proteomes" id="UP001596958">
    <property type="component" value="Unassembled WGS sequence"/>
</dbReference>
<evidence type="ECO:0000313" key="2">
    <source>
        <dbReference type="EMBL" id="MFD0749223.1"/>
    </source>
</evidence>
<evidence type="ECO:0008006" key="4">
    <source>
        <dbReference type="Google" id="ProtNLM"/>
    </source>
</evidence>
<evidence type="ECO:0000313" key="3">
    <source>
        <dbReference type="Proteomes" id="UP001596958"/>
    </source>
</evidence>
<gene>
    <name evidence="2" type="ORF">ACFQZS_03655</name>
</gene>
<organism evidence="2 3">
    <name type="scientific">Mucilaginibacter calamicampi</name>
    <dbReference type="NCBI Taxonomy" id="1302352"/>
    <lineage>
        <taxon>Bacteria</taxon>
        <taxon>Pseudomonadati</taxon>
        <taxon>Bacteroidota</taxon>
        <taxon>Sphingobacteriia</taxon>
        <taxon>Sphingobacteriales</taxon>
        <taxon>Sphingobacteriaceae</taxon>
        <taxon>Mucilaginibacter</taxon>
    </lineage>
</organism>
<evidence type="ECO:0000256" key="1">
    <source>
        <dbReference type="SAM" id="Phobius"/>
    </source>
</evidence>
<proteinExistence type="predicted"/>
<dbReference type="EMBL" id="JBHTHU010000001">
    <property type="protein sequence ID" value="MFD0749223.1"/>
    <property type="molecule type" value="Genomic_DNA"/>
</dbReference>
<keyword evidence="1" id="KW-0472">Membrane</keyword>
<feature type="transmembrane region" description="Helical" evidence="1">
    <location>
        <begin position="89"/>
        <end position="106"/>
    </location>
</feature>
<name>A0ABW2YUW2_9SPHI</name>
<protein>
    <recommendedName>
        <fullName evidence="4">DUF3784 domain-containing protein</fullName>
    </recommendedName>
</protein>
<sequence length="112" mass="12284">MDSNSSVAIMFVAAFSAAAIIINGILGFRLKSRMIKLGLVDLESIKLLNQLNGDSKLRAFKWALILFFGGIGLMILQIIPYSLNSPLPYGVEAISVAVGLFIYYLLESKRND</sequence>
<keyword evidence="1" id="KW-0812">Transmembrane</keyword>
<keyword evidence="3" id="KW-1185">Reference proteome</keyword>
<accession>A0ABW2YUW2</accession>
<keyword evidence="1" id="KW-1133">Transmembrane helix</keyword>
<reference evidence="3" key="1">
    <citation type="journal article" date="2019" name="Int. J. Syst. Evol. Microbiol.">
        <title>The Global Catalogue of Microorganisms (GCM) 10K type strain sequencing project: providing services to taxonomists for standard genome sequencing and annotation.</title>
        <authorList>
            <consortium name="The Broad Institute Genomics Platform"/>
            <consortium name="The Broad Institute Genome Sequencing Center for Infectious Disease"/>
            <person name="Wu L."/>
            <person name="Ma J."/>
        </authorList>
    </citation>
    <scope>NUCLEOTIDE SEQUENCE [LARGE SCALE GENOMIC DNA]</scope>
    <source>
        <strain evidence="3">CCUG 63418</strain>
    </source>
</reference>